<reference evidence="16 17" key="1">
    <citation type="journal article" date="2017" name="Nat. Commun.">
        <title>Genome assembly with in vitro proximity ligation data and whole-genome triplication in lettuce.</title>
        <authorList>
            <person name="Reyes-Chin-Wo S."/>
            <person name="Wang Z."/>
            <person name="Yang X."/>
            <person name="Kozik A."/>
            <person name="Arikit S."/>
            <person name="Song C."/>
            <person name="Xia L."/>
            <person name="Froenicke L."/>
            <person name="Lavelle D.O."/>
            <person name="Truco M.J."/>
            <person name="Xia R."/>
            <person name="Zhu S."/>
            <person name="Xu C."/>
            <person name="Xu H."/>
            <person name="Xu X."/>
            <person name="Cox K."/>
            <person name="Korf I."/>
            <person name="Meyers B.C."/>
            <person name="Michelmore R.W."/>
        </authorList>
    </citation>
    <scope>NUCLEOTIDE SEQUENCE [LARGE SCALE GENOMIC DNA]</scope>
    <source>
        <strain evidence="17">cv. Salinas</strain>
        <tissue evidence="16">Seedlings</tissue>
    </source>
</reference>
<keyword evidence="9" id="KW-1278">Translocase</keyword>
<dbReference type="GO" id="GO:0055085">
    <property type="term" value="P:transmembrane transport"/>
    <property type="evidence" value="ECO:0000318"/>
    <property type="project" value="GO_Central"/>
</dbReference>
<evidence type="ECO:0000256" key="10">
    <source>
        <dbReference type="ARBA" id="ARBA00022989"/>
    </source>
</evidence>
<dbReference type="PANTHER" id="PTHR24223:SF458">
    <property type="entry name" value="ABC-TYPE XENOBIOTIC TRANSPORTER"/>
    <property type="match status" value="1"/>
</dbReference>
<dbReference type="PROSITE" id="PS50893">
    <property type="entry name" value="ABC_TRANSPORTER_2"/>
    <property type="match status" value="1"/>
</dbReference>
<dbReference type="FunFam" id="3.40.50.300:FF:000169">
    <property type="entry name" value="ABC transporter C family member 3"/>
    <property type="match status" value="1"/>
</dbReference>
<evidence type="ECO:0000256" key="12">
    <source>
        <dbReference type="ARBA" id="ARBA00034018"/>
    </source>
</evidence>
<dbReference type="PANTHER" id="PTHR24223">
    <property type="entry name" value="ATP-BINDING CASSETTE SUB-FAMILY C"/>
    <property type="match status" value="1"/>
</dbReference>
<sequence length="820" mass="91016">MGLKGRHDRAAGCPEAAAADGVAGGGPRMSNAEGAVGAAADHCCGCHGALADWGDSHKCMLDFLESKTVIYVTHQVEFLPDADLILVMKDGRITQAGKYDDIVNTGSNFIELVGAHKEALLEMGKKLASDLKDANENKRTQGTIKDHIQEENVNSQKGKEVYPNGKKRQLVEEEEREKGKVGLSSYFKYLTIAYGGALALLVFLAQITFEVLQISGSYWMTWASSASQSIEARVGSSKHIIVYVSFGIGCAFCVLTRAMLVMKAGYETANKLFYKMHFCIFRAPMSFFDSNPSGRILNRASTDQSAVDVKLPDTMILFVAVVVQLFGIVIVMSLAAWPVFLFFIPIIGICICLQRYYIPSARELARLVGVSKAPVIQHFSETITGSTTIRSFDQNGRFENTCLNLVDNYSRPNLHVVGALDWLGLRLDMLSSVIFSFTLIFLVSIPEGTINPISRNKQLIPLSPIKGTAGLAVTYGLYLNKIQGWAIQKLCNVEIRFISVERIFQYCSIPSEPPLEIESNRPDSFWPSHGKVDIINLQVRYAPHMPLVLRGITCSFHGGRKTGIVGRTGSGKSTLIQTVFRIVEPIGGEIVIDGINISSIGLHDLRSRLSIIPQDPTMFNGSVRSNMDPLEEYTDDQIWEALDKCQIGDEVRKKEGQLDSTVTENGENWSMGQRQLVCLGRVLLKKSKILFLDEATASVDTATDNMIQKTLRQHFSDSTVITIAHRITSVVNSDMVLVLHDGLIEEYDSPTKLLEEKLSAFSKLVAEYSMRWMSFFLLWIKISDYFSDMGFLVLSFVYFLTVNIANCRLNKQHVENPNTH</sequence>
<feature type="transmembrane region" description="Helical" evidence="13">
    <location>
        <begin position="339"/>
        <end position="358"/>
    </location>
</feature>
<dbReference type="EC" id="7.6.2.2" evidence="3"/>
<comment type="catalytic activity">
    <reaction evidence="12">
        <text>ATP + H2O + xenobioticSide 1 = ADP + phosphate + xenobioticSide 2.</text>
        <dbReference type="EC" id="7.6.2.2"/>
    </reaction>
</comment>
<gene>
    <name evidence="16" type="ORF">LSAT_V11C900492470</name>
</gene>
<dbReference type="SUPFAM" id="SSF90123">
    <property type="entry name" value="ABC transporter transmembrane region"/>
    <property type="match status" value="1"/>
</dbReference>
<dbReference type="Gene3D" id="1.20.1560.10">
    <property type="entry name" value="ABC transporter type 1, transmembrane domain"/>
    <property type="match status" value="1"/>
</dbReference>
<keyword evidence="10 13" id="KW-1133">Transmembrane helix</keyword>
<dbReference type="Pfam" id="PF00664">
    <property type="entry name" value="ABC_membrane"/>
    <property type="match status" value="1"/>
</dbReference>
<feature type="domain" description="ABC transmembrane type-1" evidence="15">
    <location>
        <begin position="200"/>
        <end position="444"/>
    </location>
</feature>
<dbReference type="InterPro" id="IPR036640">
    <property type="entry name" value="ABC1_TM_sf"/>
</dbReference>
<keyword evidence="5 13" id="KW-0812">Transmembrane</keyword>
<keyword evidence="6" id="KW-0677">Repeat</keyword>
<dbReference type="InterPro" id="IPR027417">
    <property type="entry name" value="P-loop_NTPase"/>
</dbReference>
<feature type="transmembrane region" description="Helical" evidence="13">
    <location>
        <begin position="240"/>
        <end position="260"/>
    </location>
</feature>
<dbReference type="CDD" id="cd18580">
    <property type="entry name" value="ABC_6TM_ABCC_D2"/>
    <property type="match status" value="1"/>
</dbReference>
<evidence type="ECO:0000313" key="16">
    <source>
        <dbReference type="EMBL" id="KAJ0187940.1"/>
    </source>
</evidence>
<dbReference type="InterPro" id="IPR003439">
    <property type="entry name" value="ABC_transporter-like_ATP-bd"/>
</dbReference>
<dbReference type="GO" id="GO:0005524">
    <property type="term" value="F:ATP binding"/>
    <property type="evidence" value="ECO:0007669"/>
    <property type="project" value="UniProtKB-KW"/>
</dbReference>
<evidence type="ECO:0000256" key="1">
    <source>
        <dbReference type="ARBA" id="ARBA00004141"/>
    </source>
</evidence>
<evidence type="ECO:0000256" key="7">
    <source>
        <dbReference type="ARBA" id="ARBA00022741"/>
    </source>
</evidence>
<protein>
    <recommendedName>
        <fullName evidence="3">ABC-type xenobiotic transporter</fullName>
        <ecNumber evidence="3">7.6.2.2</ecNumber>
    </recommendedName>
</protein>
<dbReference type="Proteomes" id="UP000235145">
    <property type="component" value="Unassembled WGS sequence"/>
</dbReference>
<feature type="domain" description="ABC transporter" evidence="14">
    <location>
        <begin position="532"/>
        <end position="766"/>
    </location>
</feature>
<feature type="transmembrane region" description="Helical" evidence="13">
    <location>
        <begin position="786"/>
        <end position="805"/>
    </location>
</feature>
<dbReference type="EMBL" id="NBSK02000009">
    <property type="protein sequence ID" value="KAJ0187940.1"/>
    <property type="molecule type" value="Genomic_DNA"/>
</dbReference>
<keyword evidence="4" id="KW-0813">Transport</keyword>
<evidence type="ECO:0000259" key="15">
    <source>
        <dbReference type="PROSITE" id="PS50929"/>
    </source>
</evidence>
<accession>A0A9R1UI68</accession>
<proteinExistence type="inferred from homology"/>
<keyword evidence="11 13" id="KW-0472">Membrane</keyword>
<dbReference type="FunFam" id="1.20.1560.10:FF:000002">
    <property type="entry name" value="ABC transporter C family member 5"/>
    <property type="match status" value="1"/>
</dbReference>
<evidence type="ECO:0000256" key="2">
    <source>
        <dbReference type="ARBA" id="ARBA00009726"/>
    </source>
</evidence>
<comment type="caution">
    <text evidence="16">The sequence shown here is derived from an EMBL/GenBank/DDBJ whole genome shotgun (WGS) entry which is preliminary data.</text>
</comment>
<evidence type="ECO:0000256" key="5">
    <source>
        <dbReference type="ARBA" id="ARBA00022692"/>
    </source>
</evidence>
<evidence type="ECO:0000256" key="8">
    <source>
        <dbReference type="ARBA" id="ARBA00022840"/>
    </source>
</evidence>
<evidence type="ECO:0000256" key="9">
    <source>
        <dbReference type="ARBA" id="ARBA00022967"/>
    </source>
</evidence>
<dbReference type="SMART" id="SM00382">
    <property type="entry name" value="AAA"/>
    <property type="match status" value="1"/>
</dbReference>
<dbReference type="GO" id="GO:0008559">
    <property type="term" value="F:ABC-type xenobiotic transporter activity"/>
    <property type="evidence" value="ECO:0007669"/>
    <property type="project" value="UniProtKB-EC"/>
</dbReference>
<evidence type="ECO:0000259" key="14">
    <source>
        <dbReference type="PROSITE" id="PS50893"/>
    </source>
</evidence>
<keyword evidence="7" id="KW-0547">Nucleotide-binding</keyword>
<evidence type="ECO:0000256" key="3">
    <source>
        <dbReference type="ARBA" id="ARBA00012191"/>
    </source>
</evidence>
<dbReference type="InterPro" id="IPR044726">
    <property type="entry name" value="ABCC_6TM_D2"/>
</dbReference>
<dbReference type="GO" id="GO:0016020">
    <property type="term" value="C:membrane"/>
    <property type="evidence" value="ECO:0007669"/>
    <property type="project" value="UniProtKB-SubCell"/>
</dbReference>
<dbReference type="GO" id="GO:0016887">
    <property type="term" value="F:ATP hydrolysis activity"/>
    <property type="evidence" value="ECO:0007669"/>
    <property type="project" value="InterPro"/>
</dbReference>
<dbReference type="Pfam" id="PF00005">
    <property type="entry name" value="ABC_tran"/>
    <property type="match status" value="1"/>
</dbReference>
<comment type="subcellular location">
    <subcellularLocation>
        <location evidence="1">Membrane</location>
        <topology evidence="1">Multi-pass membrane protein</topology>
    </subcellularLocation>
</comment>
<dbReference type="Gene3D" id="3.40.50.300">
    <property type="entry name" value="P-loop containing nucleotide triphosphate hydrolases"/>
    <property type="match status" value="2"/>
</dbReference>
<comment type="similarity">
    <text evidence="2">Belongs to the ABC transporter superfamily. ABCC family. Conjugate transporter (TC 3.A.1.208) subfamily.</text>
</comment>
<name>A0A9R1UI68_LACSA</name>
<keyword evidence="17" id="KW-1185">Reference proteome</keyword>
<dbReference type="SUPFAM" id="SSF52540">
    <property type="entry name" value="P-loop containing nucleoside triphosphate hydrolases"/>
    <property type="match status" value="2"/>
</dbReference>
<evidence type="ECO:0000256" key="11">
    <source>
        <dbReference type="ARBA" id="ARBA00023136"/>
    </source>
</evidence>
<evidence type="ECO:0000313" key="17">
    <source>
        <dbReference type="Proteomes" id="UP000235145"/>
    </source>
</evidence>
<dbReference type="InterPro" id="IPR003593">
    <property type="entry name" value="AAA+_ATPase"/>
</dbReference>
<feature type="transmembrane region" description="Helical" evidence="13">
    <location>
        <begin position="315"/>
        <end position="332"/>
    </location>
</feature>
<keyword evidence="8" id="KW-0067">ATP-binding</keyword>
<dbReference type="GO" id="GO:0140359">
    <property type="term" value="F:ABC-type transporter activity"/>
    <property type="evidence" value="ECO:0000318"/>
    <property type="project" value="GO_Central"/>
</dbReference>
<evidence type="ECO:0000256" key="6">
    <source>
        <dbReference type="ARBA" id="ARBA00022737"/>
    </source>
</evidence>
<feature type="transmembrane region" description="Helical" evidence="13">
    <location>
        <begin position="186"/>
        <end position="209"/>
    </location>
</feature>
<evidence type="ECO:0000256" key="4">
    <source>
        <dbReference type="ARBA" id="ARBA00022448"/>
    </source>
</evidence>
<dbReference type="AlphaFoldDB" id="A0A9R1UI68"/>
<dbReference type="CDD" id="cd03244">
    <property type="entry name" value="ABCC_MRP_domain2"/>
    <property type="match status" value="1"/>
</dbReference>
<evidence type="ECO:0000256" key="13">
    <source>
        <dbReference type="SAM" id="Phobius"/>
    </source>
</evidence>
<dbReference type="InterPro" id="IPR050173">
    <property type="entry name" value="ABC_transporter_C-like"/>
</dbReference>
<organism evidence="16 17">
    <name type="scientific">Lactuca sativa</name>
    <name type="common">Garden lettuce</name>
    <dbReference type="NCBI Taxonomy" id="4236"/>
    <lineage>
        <taxon>Eukaryota</taxon>
        <taxon>Viridiplantae</taxon>
        <taxon>Streptophyta</taxon>
        <taxon>Embryophyta</taxon>
        <taxon>Tracheophyta</taxon>
        <taxon>Spermatophyta</taxon>
        <taxon>Magnoliopsida</taxon>
        <taxon>eudicotyledons</taxon>
        <taxon>Gunneridae</taxon>
        <taxon>Pentapetalae</taxon>
        <taxon>asterids</taxon>
        <taxon>campanulids</taxon>
        <taxon>Asterales</taxon>
        <taxon>Asteraceae</taxon>
        <taxon>Cichorioideae</taxon>
        <taxon>Cichorieae</taxon>
        <taxon>Lactucinae</taxon>
        <taxon>Lactuca</taxon>
    </lineage>
</organism>
<dbReference type="InterPro" id="IPR011527">
    <property type="entry name" value="ABC1_TM_dom"/>
</dbReference>
<dbReference type="PROSITE" id="PS50929">
    <property type="entry name" value="ABC_TM1F"/>
    <property type="match status" value="1"/>
</dbReference>